<evidence type="ECO:0000256" key="1">
    <source>
        <dbReference type="ARBA" id="ARBA00005842"/>
    </source>
</evidence>
<dbReference type="InterPro" id="IPR018022">
    <property type="entry name" value="IPT"/>
</dbReference>
<sequence>MEPAKAKPPIVVILGSTGTGKTKLSLELATRYGGEIVSADSMQNPLRAPPDRTLMADAETRYNCSSAGALCALSRDGLDIVTAKATKAEQAIAKHHLLDVVTPDRAFTVTHFREQALPIVAMIGCDDDGGDDDNNDEQRGDGEIDSLLSAGRMPIVVGGTNYYIESLLWQVLIGDGVRREHIRRRSAAADEGPTKRPKSGDAGDDQRPKPPEEEEQQVSGALVDRCRAGTLSVDELESYEAPALHKLLATVDRPSANRLHPNNKRKIIRALEVYLDSGGTQTMDQVLTAQRAVPGASSLGGPLRYGNVVILWLRCEQDALNKRLDGRVDSMVAQGLLPEIRAFYEQHVKPYKNHDYHQGILQSIGFKEFVKYLERYDAEQDQLLLQHLTTTTDSAEQPDGLAALGVCLDYLKLVTRRYARRQQQWIKNRFLGTLDRDVPPIYALDTTDVTCWNAQVTDRAVAIIDAVLGDRMPPQEPVPRSANTASARLSKEGFFECAVCRRVIIGEYQWQLHLRSNKHRKVAKRNAAATVGGDAKKPVASVVDAAPDT</sequence>
<accession>A0A2M4CGH2</accession>
<dbReference type="SUPFAM" id="SSF57667">
    <property type="entry name" value="beta-beta-alpha zinc fingers"/>
    <property type="match status" value="1"/>
</dbReference>
<protein>
    <submittedName>
        <fullName evidence="10">Putative trna dimethylallyltransferase mitochondrial</fullName>
    </submittedName>
</protein>
<feature type="domain" description="Zinc finger double-stranded RNA binding" evidence="9">
    <location>
        <begin position="495"/>
        <end position="520"/>
    </location>
</feature>
<evidence type="ECO:0000259" key="9">
    <source>
        <dbReference type="Pfam" id="PF12171"/>
    </source>
</evidence>
<dbReference type="Pfam" id="PF01715">
    <property type="entry name" value="IPPT"/>
    <property type="match status" value="2"/>
</dbReference>
<name>A0A2M4CGH2_ANODA</name>
<evidence type="ECO:0000256" key="8">
    <source>
        <dbReference type="SAM" id="MobiDB-lite"/>
    </source>
</evidence>
<dbReference type="VEuPathDB" id="VectorBase:ADAC008666"/>
<evidence type="ECO:0000256" key="4">
    <source>
        <dbReference type="ARBA" id="ARBA00022741"/>
    </source>
</evidence>
<dbReference type="AlphaFoldDB" id="A0A2M4CGH2"/>
<dbReference type="PANTHER" id="PTHR11088">
    <property type="entry name" value="TRNA DIMETHYLALLYLTRANSFERASE"/>
    <property type="match status" value="1"/>
</dbReference>
<evidence type="ECO:0000256" key="3">
    <source>
        <dbReference type="ARBA" id="ARBA00022723"/>
    </source>
</evidence>
<dbReference type="GO" id="GO:0005524">
    <property type="term" value="F:ATP binding"/>
    <property type="evidence" value="ECO:0007669"/>
    <property type="project" value="UniProtKB-KW"/>
</dbReference>
<dbReference type="VEuPathDB" id="VectorBase:ADAR2_009803"/>
<dbReference type="InterPro" id="IPR036236">
    <property type="entry name" value="Znf_C2H2_sf"/>
</dbReference>
<evidence type="ECO:0000256" key="6">
    <source>
        <dbReference type="ARBA" id="ARBA00022833"/>
    </source>
</evidence>
<dbReference type="Gene3D" id="3.40.50.300">
    <property type="entry name" value="P-loop containing nucleotide triphosphate hydrolases"/>
    <property type="match status" value="1"/>
</dbReference>
<dbReference type="GO" id="GO:0008270">
    <property type="term" value="F:zinc ion binding"/>
    <property type="evidence" value="ECO:0007669"/>
    <property type="project" value="UniProtKB-KW"/>
</dbReference>
<dbReference type="GO" id="GO:0052381">
    <property type="term" value="F:tRNA dimethylallyltransferase activity"/>
    <property type="evidence" value="ECO:0007669"/>
    <property type="project" value="InterPro"/>
</dbReference>
<keyword evidence="3" id="KW-0479">Metal-binding</keyword>
<dbReference type="Gene3D" id="1.10.20.140">
    <property type="match status" value="1"/>
</dbReference>
<dbReference type="Pfam" id="PF12171">
    <property type="entry name" value="zf-C2H2_jaz"/>
    <property type="match status" value="1"/>
</dbReference>
<dbReference type="InterPro" id="IPR022755">
    <property type="entry name" value="Znf_C2H2_jaz"/>
</dbReference>
<feature type="compositionally biased region" description="Acidic residues" evidence="8">
    <location>
        <begin position="125"/>
        <end position="135"/>
    </location>
</feature>
<keyword evidence="4" id="KW-0547">Nucleotide-binding</keyword>
<feature type="region of interest" description="Disordered" evidence="8">
    <location>
        <begin position="184"/>
        <end position="223"/>
    </location>
</feature>
<dbReference type="GO" id="GO:0006400">
    <property type="term" value="P:tRNA modification"/>
    <property type="evidence" value="ECO:0007669"/>
    <property type="project" value="TreeGrafter"/>
</dbReference>
<keyword evidence="6" id="KW-0862">Zinc</keyword>
<dbReference type="HAMAP" id="MF_00185">
    <property type="entry name" value="IPP_trans"/>
    <property type="match status" value="1"/>
</dbReference>
<dbReference type="InterPro" id="IPR039657">
    <property type="entry name" value="Dimethylallyltransferase"/>
</dbReference>
<keyword evidence="5" id="KW-0863">Zinc-finger</keyword>
<reference evidence="10" key="1">
    <citation type="submission" date="2018-01" db="EMBL/GenBank/DDBJ databases">
        <title>An insight into the sialome of Amazonian anophelines.</title>
        <authorList>
            <person name="Ribeiro J.M."/>
            <person name="Scarpassa V."/>
            <person name="Calvo E."/>
        </authorList>
    </citation>
    <scope>NUCLEOTIDE SEQUENCE</scope>
</reference>
<feature type="region of interest" description="Disordered" evidence="8">
    <location>
        <begin position="123"/>
        <end position="145"/>
    </location>
</feature>
<evidence type="ECO:0000256" key="5">
    <source>
        <dbReference type="ARBA" id="ARBA00022771"/>
    </source>
</evidence>
<dbReference type="GO" id="GO:0005739">
    <property type="term" value="C:mitochondrion"/>
    <property type="evidence" value="ECO:0007669"/>
    <property type="project" value="TreeGrafter"/>
</dbReference>
<dbReference type="VEuPathDB" id="VectorBase:ADAC008659"/>
<comment type="similarity">
    <text evidence="1">Belongs to the IPP transferase family.</text>
</comment>
<proteinExistence type="inferred from homology"/>
<organism evidence="10">
    <name type="scientific">Anopheles darlingi</name>
    <name type="common">Mosquito</name>
    <dbReference type="NCBI Taxonomy" id="43151"/>
    <lineage>
        <taxon>Eukaryota</taxon>
        <taxon>Metazoa</taxon>
        <taxon>Ecdysozoa</taxon>
        <taxon>Arthropoda</taxon>
        <taxon>Hexapoda</taxon>
        <taxon>Insecta</taxon>
        <taxon>Pterygota</taxon>
        <taxon>Neoptera</taxon>
        <taxon>Endopterygota</taxon>
        <taxon>Diptera</taxon>
        <taxon>Nematocera</taxon>
        <taxon>Culicoidea</taxon>
        <taxon>Culicidae</taxon>
        <taxon>Anophelinae</taxon>
        <taxon>Anopheles</taxon>
    </lineage>
</organism>
<dbReference type="PANTHER" id="PTHR11088:SF89">
    <property type="entry name" value="TRNA DIMETHYLALLYLTRANSFERASE"/>
    <property type="match status" value="1"/>
</dbReference>
<feature type="compositionally biased region" description="Basic and acidic residues" evidence="8">
    <location>
        <begin position="192"/>
        <end position="211"/>
    </location>
</feature>
<evidence type="ECO:0000256" key="2">
    <source>
        <dbReference type="ARBA" id="ARBA00022679"/>
    </source>
</evidence>
<dbReference type="SUPFAM" id="SSF52540">
    <property type="entry name" value="P-loop containing nucleoside triphosphate hydrolases"/>
    <property type="match status" value="2"/>
</dbReference>
<dbReference type="Gene3D" id="3.30.160.60">
    <property type="entry name" value="Classic Zinc Finger"/>
    <property type="match status" value="1"/>
</dbReference>
<evidence type="ECO:0000256" key="7">
    <source>
        <dbReference type="ARBA" id="ARBA00022840"/>
    </source>
</evidence>
<keyword evidence="7" id="KW-0067">ATP-binding</keyword>
<dbReference type="InterPro" id="IPR027417">
    <property type="entry name" value="P-loop_NTPase"/>
</dbReference>
<keyword evidence="2 10" id="KW-0808">Transferase</keyword>
<evidence type="ECO:0000313" key="10">
    <source>
        <dbReference type="EMBL" id="MBW64413.1"/>
    </source>
</evidence>
<dbReference type="EMBL" id="GGFL01000235">
    <property type="protein sequence ID" value="MBW64413.1"/>
    <property type="molecule type" value="Transcribed_RNA"/>
</dbReference>